<dbReference type="Pfam" id="PF10686">
    <property type="entry name" value="YAcAr"/>
    <property type="match status" value="1"/>
</dbReference>
<sequence>MIHGNATGADALAGFWAIAVGVPILAFAADWNKHGRAAGPIRNKQMLDEGKPDLVIAFPGGRGTANMVRQARERGVEVVEVK</sequence>
<protein>
    <recommendedName>
        <fullName evidence="2">YspA cpYpsA-related SLOG domain-containing protein</fullName>
    </recommendedName>
</protein>
<dbReference type="STRING" id="1384459.GL4_2928"/>
<keyword evidence="1" id="KW-1133">Transmembrane helix</keyword>
<dbReference type="EMBL" id="AP014648">
    <property type="protein sequence ID" value="BAQ18361.1"/>
    <property type="molecule type" value="Genomic_DNA"/>
</dbReference>
<organism evidence="3 4">
    <name type="scientific">Methyloceanibacter caenitepidi</name>
    <dbReference type="NCBI Taxonomy" id="1384459"/>
    <lineage>
        <taxon>Bacteria</taxon>
        <taxon>Pseudomonadati</taxon>
        <taxon>Pseudomonadota</taxon>
        <taxon>Alphaproteobacteria</taxon>
        <taxon>Hyphomicrobiales</taxon>
        <taxon>Hyphomicrobiaceae</taxon>
        <taxon>Methyloceanibacter</taxon>
    </lineage>
</organism>
<evidence type="ECO:0000313" key="3">
    <source>
        <dbReference type="EMBL" id="BAQ18361.1"/>
    </source>
</evidence>
<feature type="domain" description="YspA cpYpsA-related SLOG" evidence="2">
    <location>
        <begin position="2"/>
        <end position="34"/>
    </location>
</feature>
<dbReference type="HOGENOM" id="CLU_144704_1_0_5"/>
<proteinExistence type="predicted"/>
<dbReference type="InterPro" id="IPR019627">
    <property type="entry name" value="YAcAr"/>
</dbReference>
<keyword evidence="1" id="KW-0812">Transmembrane</keyword>
<accession>A0A0A8K6J3</accession>
<reference evidence="3 4" key="1">
    <citation type="submission" date="2014-09" db="EMBL/GenBank/DDBJ databases">
        <title>Genome sequencing of Methyloceanibacter caenitepidi Gela4.</title>
        <authorList>
            <person name="Takeuchi M."/>
            <person name="Susumu S."/>
            <person name="Kamagata Y."/>
            <person name="Oshima K."/>
            <person name="Hattori M."/>
            <person name="Iwasaki W."/>
        </authorList>
    </citation>
    <scope>NUCLEOTIDE SEQUENCE [LARGE SCALE GENOMIC DNA]</scope>
    <source>
        <strain evidence="3 4">Gela4</strain>
    </source>
</reference>
<evidence type="ECO:0000259" key="2">
    <source>
        <dbReference type="Pfam" id="PF10686"/>
    </source>
</evidence>
<gene>
    <name evidence="3" type="ORF">GL4_2928</name>
</gene>
<dbReference type="AlphaFoldDB" id="A0A0A8K6J3"/>
<evidence type="ECO:0000313" key="4">
    <source>
        <dbReference type="Proteomes" id="UP000031643"/>
    </source>
</evidence>
<dbReference type="KEGG" id="mcg:GL4_2928"/>
<name>A0A0A8K6J3_9HYPH</name>
<keyword evidence="4" id="KW-1185">Reference proteome</keyword>
<feature type="transmembrane region" description="Helical" evidence="1">
    <location>
        <begin position="12"/>
        <end position="32"/>
    </location>
</feature>
<keyword evidence="1" id="KW-0472">Membrane</keyword>
<dbReference type="Proteomes" id="UP000031643">
    <property type="component" value="Chromosome"/>
</dbReference>
<evidence type="ECO:0000256" key="1">
    <source>
        <dbReference type="SAM" id="Phobius"/>
    </source>
</evidence>